<name>A0A200PPQ0_MACCD</name>
<sequence>MENTKRKDVIVVAFDDTAESMVALEHVLNFSAKKPFNKIVIALIQSPEQGSVACEEEVLTQKAKELCISKSVKDMPHFEVVNGDTMTVLCEIAKKHRARVLAVGGHYGGLAAGSGDLEGVALVNAAPCNVMIIPRNKYQSH</sequence>
<comment type="caution">
    <text evidence="2">The sequence shown here is derived from an EMBL/GenBank/DDBJ whole genome shotgun (WGS) entry which is preliminary data.</text>
</comment>
<dbReference type="OrthoDB" id="843225at2759"/>
<evidence type="ECO:0000313" key="3">
    <source>
        <dbReference type="Proteomes" id="UP000195402"/>
    </source>
</evidence>
<dbReference type="InterPro" id="IPR006016">
    <property type="entry name" value="UspA"/>
</dbReference>
<dbReference type="Gene3D" id="3.40.50.620">
    <property type="entry name" value="HUPs"/>
    <property type="match status" value="1"/>
</dbReference>
<accession>A0A200PPQ0</accession>
<organism evidence="2 3">
    <name type="scientific">Macleaya cordata</name>
    <name type="common">Five-seeded plume-poppy</name>
    <name type="synonym">Bocconia cordata</name>
    <dbReference type="NCBI Taxonomy" id="56857"/>
    <lineage>
        <taxon>Eukaryota</taxon>
        <taxon>Viridiplantae</taxon>
        <taxon>Streptophyta</taxon>
        <taxon>Embryophyta</taxon>
        <taxon>Tracheophyta</taxon>
        <taxon>Spermatophyta</taxon>
        <taxon>Magnoliopsida</taxon>
        <taxon>Ranunculales</taxon>
        <taxon>Papaveraceae</taxon>
        <taxon>Papaveroideae</taxon>
        <taxon>Macleaya</taxon>
    </lineage>
</organism>
<feature type="domain" description="UspA" evidence="1">
    <location>
        <begin position="9"/>
        <end position="134"/>
    </location>
</feature>
<dbReference type="Proteomes" id="UP000195402">
    <property type="component" value="Unassembled WGS sequence"/>
</dbReference>
<dbReference type="PANTHER" id="PTHR46553">
    <property type="entry name" value="ADENINE NUCLEOTIDE ALPHA HYDROLASES-LIKE SUPERFAMILY PROTEIN"/>
    <property type="match status" value="1"/>
</dbReference>
<proteinExistence type="predicted"/>
<evidence type="ECO:0000259" key="1">
    <source>
        <dbReference type="Pfam" id="PF00582"/>
    </source>
</evidence>
<dbReference type="EMBL" id="MVGT01004346">
    <property type="protein sequence ID" value="OVA00207.1"/>
    <property type="molecule type" value="Genomic_DNA"/>
</dbReference>
<dbReference type="Pfam" id="PF00582">
    <property type="entry name" value="Usp"/>
    <property type="match status" value="1"/>
</dbReference>
<dbReference type="STRING" id="56857.A0A200PPQ0"/>
<dbReference type="PANTHER" id="PTHR46553:SF3">
    <property type="entry name" value="ADENINE NUCLEOTIDE ALPHA HYDROLASES-LIKE SUPERFAMILY PROTEIN"/>
    <property type="match status" value="1"/>
</dbReference>
<dbReference type="InParanoid" id="A0A200PPQ0"/>
<dbReference type="InterPro" id="IPR014729">
    <property type="entry name" value="Rossmann-like_a/b/a_fold"/>
</dbReference>
<dbReference type="SUPFAM" id="SSF52402">
    <property type="entry name" value="Adenine nucleotide alpha hydrolases-like"/>
    <property type="match status" value="1"/>
</dbReference>
<gene>
    <name evidence="2" type="ORF">BVC80_23g4</name>
</gene>
<reference evidence="2 3" key="1">
    <citation type="journal article" date="2017" name="Mol. Plant">
        <title>The Genome of Medicinal Plant Macleaya cordata Provides New Insights into Benzylisoquinoline Alkaloids Metabolism.</title>
        <authorList>
            <person name="Liu X."/>
            <person name="Liu Y."/>
            <person name="Huang P."/>
            <person name="Ma Y."/>
            <person name="Qing Z."/>
            <person name="Tang Q."/>
            <person name="Cao H."/>
            <person name="Cheng P."/>
            <person name="Zheng Y."/>
            <person name="Yuan Z."/>
            <person name="Zhou Y."/>
            <person name="Liu J."/>
            <person name="Tang Z."/>
            <person name="Zhuo Y."/>
            <person name="Zhang Y."/>
            <person name="Yu L."/>
            <person name="Huang J."/>
            <person name="Yang P."/>
            <person name="Peng Q."/>
            <person name="Zhang J."/>
            <person name="Jiang W."/>
            <person name="Zhang Z."/>
            <person name="Lin K."/>
            <person name="Ro D.K."/>
            <person name="Chen X."/>
            <person name="Xiong X."/>
            <person name="Shang Y."/>
            <person name="Huang S."/>
            <person name="Zeng J."/>
        </authorList>
    </citation>
    <scope>NUCLEOTIDE SEQUENCE [LARGE SCALE GENOMIC DNA]</scope>
    <source>
        <strain evidence="3">cv. BLH2017</strain>
        <tissue evidence="2">Root</tissue>
    </source>
</reference>
<protein>
    <submittedName>
        <fullName evidence="2">UspA</fullName>
    </submittedName>
</protein>
<evidence type="ECO:0000313" key="2">
    <source>
        <dbReference type="EMBL" id="OVA00207.1"/>
    </source>
</evidence>
<keyword evidence="3" id="KW-1185">Reference proteome</keyword>
<dbReference type="AlphaFoldDB" id="A0A200PPQ0"/>